<reference evidence="2 3" key="1">
    <citation type="journal article" date="2023" name="bioRxiv">
        <title>Conserved and derived expression patterns and positive selection on dental genes reveal complex evolutionary context of ever-growing rodent molars.</title>
        <authorList>
            <person name="Calamari Z.T."/>
            <person name="Song A."/>
            <person name="Cohen E."/>
            <person name="Akter M."/>
            <person name="Roy R.D."/>
            <person name="Hallikas O."/>
            <person name="Christensen M.M."/>
            <person name="Li P."/>
            <person name="Marangoni P."/>
            <person name="Jernvall J."/>
            <person name="Klein O.D."/>
        </authorList>
    </citation>
    <scope>NUCLEOTIDE SEQUENCE [LARGE SCALE GENOMIC DNA]</scope>
    <source>
        <strain evidence="2">V071</strain>
    </source>
</reference>
<evidence type="ECO:0000256" key="1">
    <source>
        <dbReference type="SAM" id="MobiDB-lite"/>
    </source>
</evidence>
<protein>
    <submittedName>
        <fullName evidence="2">Uncharacterized protein</fullName>
    </submittedName>
</protein>
<accession>A0AAW0H8I8</accession>
<feature type="region of interest" description="Disordered" evidence="1">
    <location>
        <begin position="1"/>
        <end position="126"/>
    </location>
</feature>
<comment type="caution">
    <text evidence="2">The sequence shown here is derived from an EMBL/GenBank/DDBJ whole genome shotgun (WGS) entry which is preliminary data.</text>
</comment>
<feature type="compositionally biased region" description="Low complexity" evidence="1">
    <location>
        <begin position="21"/>
        <end position="36"/>
    </location>
</feature>
<organism evidence="2 3">
    <name type="scientific">Myodes glareolus</name>
    <name type="common">Bank vole</name>
    <name type="synonym">Clethrionomys glareolus</name>
    <dbReference type="NCBI Taxonomy" id="447135"/>
    <lineage>
        <taxon>Eukaryota</taxon>
        <taxon>Metazoa</taxon>
        <taxon>Chordata</taxon>
        <taxon>Craniata</taxon>
        <taxon>Vertebrata</taxon>
        <taxon>Euteleostomi</taxon>
        <taxon>Mammalia</taxon>
        <taxon>Eutheria</taxon>
        <taxon>Euarchontoglires</taxon>
        <taxon>Glires</taxon>
        <taxon>Rodentia</taxon>
        <taxon>Myomorpha</taxon>
        <taxon>Muroidea</taxon>
        <taxon>Cricetidae</taxon>
        <taxon>Arvicolinae</taxon>
        <taxon>Myodes</taxon>
    </lineage>
</organism>
<proteinExistence type="predicted"/>
<feature type="compositionally biased region" description="Low complexity" evidence="1">
    <location>
        <begin position="1"/>
        <end position="10"/>
    </location>
</feature>
<sequence>ASLETLTALLRARRPAGDFTGAASSAAAPSDPSSPGEPDPPRRAAGNYSSRQAPRGPRAPARAPRPPALRPGDGTGREDGRKGRAGGGRAGPCEVREASLSSRSGTGTRTLARAPTLSKTTEPASIGLTRESVTIEAQELSLSAVKDLVCSIVYQ</sequence>
<dbReference type="Proteomes" id="UP001488838">
    <property type="component" value="Unassembled WGS sequence"/>
</dbReference>
<feature type="compositionally biased region" description="Low complexity" evidence="1">
    <location>
        <begin position="53"/>
        <end position="62"/>
    </location>
</feature>
<dbReference type="EMBL" id="JBBHLL010000786">
    <property type="protein sequence ID" value="KAK7797705.1"/>
    <property type="molecule type" value="Genomic_DNA"/>
</dbReference>
<gene>
    <name evidence="2" type="ORF">U0070_014369</name>
</gene>
<name>A0AAW0H8I8_MYOGA</name>
<dbReference type="AlphaFoldDB" id="A0AAW0H8I8"/>
<evidence type="ECO:0000313" key="2">
    <source>
        <dbReference type="EMBL" id="KAK7797705.1"/>
    </source>
</evidence>
<evidence type="ECO:0000313" key="3">
    <source>
        <dbReference type="Proteomes" id="UP001488838"/>
    </source>
</evidence>
<feature type="compositionally biased region" description="Low complexity" evidence="1">
    <location>
        <begin position="98"/>
        <end position="114"/>
    </location>
</feature>
<keyword evidence="3" id="KW-1185">Reference proteome</keyword>
<feature type="non-terminal residue" evidence="2">
    <location>
        <position position="1"/>
    </location>
</feature>
<feature type="non-terminal residue" evidence="2">
    <location>
        <position position="155"/>
    </location>
</feature>